<dbReference type="PRINTS" id="PR00039">
    <property type="entry name" value="HTHLYSR"/>
</dbReference>
<sequence>MHKTNFRNLDLNLLRIFNALWEYRSITRAGQALGLSQPAVSHALRRLRDETSDLLFVRKDFGMQPTKKAIELCGPIKNALELLQTAFQSDQQFDPKLSSRTFRIAMTLASELYYLPRLIKSIEKNKYRITISVSSPNTEDVSYELRRGEIECYIGYNPSIVDDFYSDLLTEDEFVIVLRNNHPLLQKGVDICSLEMLHDIRYVYGERNTPGIGHIDRFFSELDIRPQISVTVSNLMSAPEIVKSTDLAVIFPKSLCRIFNVDGNFSILKIPYQFPEIYVRSFWNKSLSTDNGRVWFRQFIVDTLGPVRA</sequence>
<reference evidence="6 7" key="1">
    <citation type="submission" date="2019-07" db="EMBL/GenBank/DDBJ databases">
        <title>Whole genome shotgun sequence of Acetobacter tropicalis NBRC 16470.</title>
        <authorList>
            <person name="Hosoyama A."/>
            <person name="Uohara A."/>
            <person name="Ohji S."/>
            <person name="Ichikawa N."/>
        </authorList>
    </citation>
    <scope>NUCLEOTIDE SEQUENCE [LARGE SCALE GENOMIC DNA]</scope>
    <source>
        <strain evidence="6 7">NBRC 16470</strain>
    </source>
</reference>
<evidence type="ECO:0000256" key="1">
    <source>
        <dbReference type="ARBA" id="ARBA00009437"/>
    </source>
</evidence>
<proteinExistence type="inferred from homology"/>
<gene>
    <name evidence="6" type="ORF">ATR01nite_28150</name>
</gene>
<dbReference type="AlphaFoldDB" id="A0A511FS46"/>
<dbReference type="InterPro" id="IPR036390">
    <property type="entry name" value="WH_DNA-bd_sf"/>
</dbReference>
<organism evidence="6 7">
    <name type="scientific">Acetobacter tropicalis</name>
    <dbReference type="NCBI Taxonomy" id="104102"/>
    <lineage>
        <taxon>Bacteria</taxon>
        <taxon>Pseudomonadati</taxon>
        <taxon>Pseudomonadota</taxon>
        <taxon>Alphaproteobacteria</taxon>
        <taxon>Acetobacterales</taxon>
        <taxon>Acetobacteraceae</taxon>
        <taxon>Acetobacter</taxon>
    </lineage>
</organism>
<feature type="domain" description="HTH lysR-type" evidence="5">
    <location>
        <begin position="9"/>
        <end position="66"/>
    </location>
</feature>
<dbReference type="Gene3D" id="1.10.10.10">
    <property type="entry name" value="Winged helix-like DNA-binding domain superfamily/Winged helix DNA-binding domain"/>
    <property type="match status" value="1"/>
</dbReference>
<dbReference type="GO" id="GO:0003700">
    <property type="term" value="F:DNA-binding transcription factor activity"/>
    <property type="evidence" value="ECO:0007669"/>
    <property type="project" value="InterPro"/>
</dbReference>
<keyword evidence="4" id="KW-0804">Transcription</keyword>
<dbReference type="SUPFAM" id="SSF46785">
    <property type="entry name" value="Winged helix' DNA-binding domain"/>
    <property type="match status" value="1"/>
</dbReference>
<dbReference type="PROSITE" id="PS50931">
    <property type="entry name" value="HTH_LYSR"/>
    <property type="match status" value="1"/>
</dbReference>
<dbReference type="InterPro" id="IPR050389">
    <property type="entry name" value="LysR-type_TF"/>
</dbReference>
<keyword evidence="2" id="KW-0805">Transcription regulation</keyword>
<dbReference type="Proteomes" id="UP000321800">
    <property type="component" value="Unassembled WGS sequence"/>
</dbReference>
<keyword evidence="3" id="KW-0238">DNA-binding</keyword>
<evidence type="ECO:0000259" key="5">
    <source>
        <dbReference type="PROSITE" id="PS50931"/>
    </source>
</evidence>
<name>A0A511FS46_9PROT</name>
<dbReference type="Gene3D" id="3.40.190.10">
    <property type="entry name" value="Periplasmic binding protein-like II"/>
    <property type="match status" value="2"/>
</dbReference>
<evidence type="ECO:0000256" key="3">
    <source>
        <dbReference type="ARBA" id="ARBA00023125"/>
    </source>
</evidence>
<evidence type="ECO:0000313" key="6">
    <source>
        <dbReference type="EMBL" id="GEL51740.1"/>
    </source>
</evidence>
<dbReference type="InterPro" id="IPR000847">
    <property type="entry name" value="LysR_HTH_N"/>
</dbReference>
<dbReference type="SUPFAM" id="SSF53850">
    <property type="entry name" value="Periplasmic binding protein-like II"/>
    <property type="match status" value="1"/>
</dbReference>
<dbReference type="Pfam" id="PF03466">
    <property type="entry name" value="LysR_substrate"/>
    <property type="match status" value="1"/>
</dbReference>
<dbReference type="PANTHER" id="PTHR30118">
    <property type="entry name" value="HTH-TYPE TRANSCRIPTIONAL REGULATOR LEUO-RELATED"/>
    <property type="match status" value="1"/>
</dbReference>
<accession>A0A511FS46</accession>
<evidence type="ECO:0000256" key="2">
    <source>
        <dbReference type="ARBA" id="ARBA00023015"/>
    </source>
</evidence>
<dbReference type="PANTHER" id="PTHR30118:SF6">
    <property type="entry name" value="HTH-TYPE TRANSCRIPTIONAL REGULATOR LEUO"/>
    <property type="match status" value="1"/>
</dbReference>
<comment type="caution">
    <text evidence="6">The sequence shown here is derived from an EMBL/GenBank/DDBJ whole genome shotgun (WGS) entry which is preliminary data.</text>
</comment>
<dbReference type="EMBL" id="BJVR01000061">
    <property type="protein sequence ID" value="GEL51740.1"/>
    <property type="molecule type" value="Genomic_DNA"/>
</dbReference>
<dbReference type="InterPro" id="IPR036388">
    <property type="entry name" value="WH-like_DNA-bd_sf"/>
</dbReference>
<dbReference type="Pfam" id="PF00126">
    <property type="entry name" value="HTH_1"/>
    <property type="match status" value="1"/>
</dbReference>
<dbReference type="RefSeq" id="WP_082741300.1">
    <property type="nucleotide sequence ID" value="NZ_BJVR01000061.1"/>
</dbReference>
<evidence type="ECO:0000256" key="4">
    <source>
        <dbReference type="ARBA" id="ARBA00023163"/>
    </source>
</evidence>
<protein>
    <submittedName>
        <fullName evidence="6">LysR family transcriptional regulator</fullName>
    </submittedName>
</protein>
<dbReference type="GO" id="GO:0003677">
    <property type="term" value="F:DNA binding"/>
    <property type="evidence" value="ECO:0007669"/>
    <property type="project" value="UniProtKB-KW"/>
</dbReference>
<evidence type="ECO:0000313" key="7">
    <source>
        <dbReference type="Proteomes" id="UP000321800"/>
    </source>
</evidence>
<dbReference type="InterPro" id="IPR005119">
    <property type="entry name" value="LysR_subst-bd"/>
</dbReference>
<comment type="similarity">
    <text evidence="1">Belongs to the LysR transcriptional regulatory family.</text>
</comment>